<dbReference type="Proteomes" id="UP000237684">
    <property type="component" value="Unassembled WGS sequence"/>
</dbReference>
<name>A0A2S8SR75_9BACT</name>
<dbReference type="InterPro" id="IPR025150">
    <property type="entry name" value="GH123_cat"/>
</dbReference>
<feature type="domain" description="Glycoside hydrolase 123 catalytic" evidence="2">
    <location>
        <begin position="339"/>
        <end position="463"/>
    </location>
</feature>
<dbReference type="EMBL" id="NIGF01000014">
    <property type="protein sequence ID" value="PQV63249.1"/>
    <property type="molecule type" value="Genomic_DNA"/>
</dbReference>
<comment type="caution">
    <text evidence="3">The sequence shown here is derived from an EMBL/GenBank/DDBJ whole genome shotgun (WGS) entry which is preliminary data.</text>
</comment>
<dbReference type="InParanoid" id="A0A2S8SR75"/>
<proteinExistence type="predicted"/>
<evidence type="ECO:0000313" key="3">
    <source>
        <dbReference type="EMBL" id="PQV63249.1"/>
    </source>
</evidence>
<evidence type="ECO:0000259" key="2">
    <source>
        <dbReference type="Pfam" id="PF13320"/>
    </source>
</evidence>
<sequence length="635" mass="70958">MSIFSSCGVLLSALLVTFIPARAQNARATWKLIPVSPGQKITALSPGNLEAFRAAPIQLRAARGEMTNFQFVVTAGEKSIEHVEIKANGLASILADSIPTKNLTLYRENYVYVARPSGNRDLTPKWWPDALIPLDLAPQFIAARQSAVFCANLQIPTDAAPGDYFGELDFLCDGAPRRLALSVLVENKTLPSPKFRGTVALYYDVLRDWYLKNGQTFSDAEWKQQKKRYYEFLLKFRLNAYDLPVAWDDAEIETYLRDPRVHSVRMPPLDSPNFALALQKMKATGTLQKAFYYRIDEPQTPAQFAAVREITPRLRALGIRHLVTAHPNSALENAVDIWCPNLGDFFGINHLSAKALQSERKKGRETWFYTMVEPKFPAPTWLLDDDATSIGAFGSLISKYGFGGFVYSMSHGWGPKPLENLQSFAGTNGDGTLLYPAEIVGGVGPMPSLRLLLLRDLIEDVELGRTSQFATDSAPVMPSKSAISTKNQALAIQREGAPATEVNYRLDTKKENFIVHFRALKAQVGDYVAVELAPLDIEKRAEKWRFVMTRKGNLAVEKWTREGHFSIENSGVVGAVRDVNSVTNTELRIPLSILGNEKQFRFDFLRRTSINGAKITIYKFSRNGDPALMPVFRVR</sequence>
<keyword evidence="4" id="KW-1185">Reference proteome</keyword>
<dbReference type="Pfam" id="PF13320">
    <property type="entry name" value="GH123_cat"/>
    <property type="match status" value="1"/>
</dbReference>
<dbReference type="OrthoDB" id="177619at2"/>
<evidence type="ECO:0000313" key="4">
    <source>
        <dbReference type="Proteomes" id="UP000237684"/>
    </source>
</evidence>
<feature type="chain" id="PRO_5015528780" description="Glycoside hydrolase 123 catalytic domain-containing protein" evidence="1">
    <location>
        <begin position="24"/>
        <end position="635"/>
    </location>
</feature>
<gene>
    <name evidence="3" type="ORF">B1R32_11475</name>
</gene>
<accession>A0A2S8SR75</accession>
<organism evidence="3 4">
    <name type="scientific">Abditibacterium utsteinense</name>
    <dbReference type="NCBI Taxonomy" id="1960156"/>
    <lineage>
        <taxon>Bacteria</taxon>
        <taxon>Pseudomonadati</taxon>
        <taxon>Abditibacteriota</taxon>
        <taxon>Abditibacteriia</taxon>
        <taxon>Abditibacteriales</taxon>
        <taxon>Abditibacteriaceae</taxon>
        <taxon>Abditibacterium</taxon>
    </lineage>
</organism>
<protein>
    <recommendedName>
        <fullName evidence="2">Glycoside hydrolase 123 catalytic domain-containing protein</fullName>
    </recommendedName>
</protein>
<reference evidence="3 4" key="1">
    <citation type="journal article" date="2018" name="Syst. Appl. Microbiol.">
        <title>Abditibacterium utsteinense sp. nov., the first cultivated member of candidate phylum FBP, isolated from ice-free Antarctic soil samples.</title>
        <authorList>
            <person name="Tahon G."/>
            <person name="Tytgat B."/>
            <person name="Lebbe L."/>
            <person name="Carlier A."/>
            <person name="Willems A."/>
        </authorList>
    </citation>
    <scope>NUCLEOTIDE SEQUENCE [LARGE SCALE GENOMIC DNA]</scope>
    <source>
        <strain evidence="3 4">LMG 29911</strain>
    </source>
</reference>
<keyword evidence="1" id="KW-0732">Signal</keyword>
<dbReference type="RefSeq" id="WP_106380662.1">
    <property type="nucleotide sequence ID" value="NZ_NIGF01000014.1"/>
</dbReference>
<dbReference type="AlphaFoldDB" id="A0A2S8SR75"/>
<feature type="signal peptide" evidence="1">
    <location>
        <begin position="1"/>
        <end position="23"/>
    </location>
</feature>
<evidence type="ECO:0000256" key="1">
    <source>
        <dbReference type="SAM" id="SignalP"/>
    </source>
</evidence>